<dbReference type="SFLD" id="SFLDF00027">
    <property type="entry name" value="p-type_atpase"/>
    <property type="match status" value="1"/>
</dbReference>
<evidence type="ECO:0000256" key="15">
    <source>
        <dbReference type="ARBA" id="ARBA00023065"/>
    </source>
</evidence>
<evidence type="ECO:0000256" key="11">
    <source>
        <dbReference type="ARBA" id="ARBA00022842"/>
    </source>
</evidence>
<dbReference type="GO" id="GO:0005507">
    <property type="term" value="F:copper ion binding"/>
    <property type="evidence" value="ECO:0007669"/>
    <property type="project" value="InterPro"/>
</dbReference>
<dbReference type="Gene3D" id="2.70.150.10">
    <property type="entry name" value="Calcium-transporting ATPase, cytoplasmic transduction domain A"/>
    <property type="match status" value="1"/>
</dbReference>
<keyword evidence="15" id="KW-0406">Ion transport</keyword>
<evidence type="ECO:0000256" key="13">
    <source>
        <dbReference type="ARBA" id="ARBA00022989"/>
    </source>
</evidence>
<keyword evidence="5 17" id="KW-0812">Transmembrane</keyword>
<keyword evidence="13 17" id="KW-1133">Transmembrane helix</keyword>
<evidence type="ECO:0000256" key="7">
    <source>
        <dbReference type="ARBA" id="ARBA00022737"/>
    </source>
</evidence>
<dbReference type="PROSITE" id="PS01047">
    <property type="entry name" value="HMA_1"/>
    <property type="match status" value="2"/>
</dbReference>
<feature type="transmembrane region" description="Helical" evidence="17">
    <location>
        <begin position="761"/>
        <end position="780"/>
    </location>
</feature>
<dbReference type="InterPro" id="IPR006121">
    <property type="entry name" value="HMA_dom"/>
</dbReference>
<evidence type="ECO:0000256" key="10">
    <source>
        <dbReference type="ARBA" id="ARBA00022840"/>
    </source>
</evidence>
<evidence type="ECO:0000259" key="19">
    <source>
        <dbReference type="PROSITE" id="PS50846"/>
    </source>
</evidence>
<dbReference type="RefSeq" id="WP_157708625.1">
    <property type="nucleotide sequence ID" value="NZ_CP034348.1"/>
</dbReference>
<evidence type="ECO:0000256" key="17">
    <source>
        <dbReference type="RuleBase" id="RU362081"/>
    </source>
</evidence>
<dbReference type="NCBIfam" id="TIGR01511">
    <property type="entry name" value="ATPase-IB1_Cu"/>
    <property type="match status" value="1"/>
</dbReference>
<dbReference type="PANTHER" id="PTHR43520">
    <property type="entry name" value="ATP7, ISOFORM B"/>
    <property type="match status" value="1"/>
</dbReference>
<dbReference type="SUPFAM" id="SSF81653">
    <property type="entry name" value="Calcium ATPase, transduction domain A"/>
    <property type="match status" value="1"/>
</dbReference>
<keyword evidence="12" id="KW-1278">Translocase</keyword>
<dbReference type="Pfam" id="PF00403">
    <property type="entry name" value="HMA"/>
    <property type="match status" value="2"/>
</dbReference>
<dbReference type="Gene3D" id="3.30.70.100">
    <property type="match status" value="2"/>
</dbReference>
<dbReference type="SUPFAM" id="SSF55008">
    <property type="entry name" value="HMA, heavy metal-associated domain"/>
    <property type="match status" value="2"/>
</dbReference>
<dbReference type="CDD" id="cd00371">
    <property type="entry name" value="HMA"/>
    <property type="match status" value="2"/>
</dbReference>
<dbReference type="NCBIfam" id="TIGR00003">
    <property type="entry name" value="copper ion binding protein"/>
    <property type="match status" value="2"/>
</dbReference>
<dbReference type="FunFam" id="2.70.150.10:FF:000020">
    <property type="entry name" value="Copper-exporting P-type ATPase A"/>
    <property type="match status" value="1"/>
</dbReference>
<dbReference type="SUPFAM" id="SSF56784">
    <property type="entry name" value="HAD-like"/>
    <property type="match status" value="1"/>
</dbReference>
<evidence type="ECO:0000313" key="20">
    <source>
        <dbReference type="EMBL" id="QGX99946.1"/>
    </source>
</evidence>
<dbReference type="KEGG" id="rom:EI983_17395"/>
<feature type="transmembrane region" description="Helical" evidence="17">
    <location>
        <begin position="163"/>
        <end position="183"/>
    </location>
</feature>
<dbReference type="PROSITE" id="PS00154">
    <property type="entry name" value="ATPASE_E1_E2"/>
    <property type="match status" value="1"/>
</dbReference>
<dbReference type="PRINTS" id="PR00119">
    <property type="entry name" value="CATATPASE"/>
</dbReference>
<dbReference type="InterPro" id="IPR059000">
    <property type="entry name" value="ATPase_P-type_domA"/>
</dbReference>
<dbReference type="PROSITE" id="PS50846">
    <property type="entry name" value="HMA_2"/>
    <property type="match status" value="2"/>
</dbReference>
<dbReference type="InterPro" id="IPR027256">
    <property type="entry name" value="P-typ_ATPase_IB"/>
</dbReference>
<dbReference type="EMBL" id="CP034348">
    <property type="protein sequence ID" value="QGX99946.1"/>
    <property type="molecule type" value="Genomic_DNA"/>
</dbReference>
<dbReference type="Pfam" id="PF00702">
    <property type="entry name" value="Hydrolase"/>
    <property type="match status" value="1"/>
</dbReference>
<feature type="domain" description="HMA" evidence="19">
    <location>
        <begin position="72"/>
        <end position="138"/>
    </location>
</feature>
<evidence type="ECO:0000313" key="21">
    <source>
        <dbReference type="Proteomes" id="UP000428330"/>
    </source>
</evidence>
<dbReference type="InterPro" id="IPR017969">
    <property type="entry name" value="Heavy-metal-associated_CS"/>
</dbReference>
<evidence type="ECO:0000256" key="16">
    <source>
        <dbReference type="ARBA" id="ARBA00023136"/>
    </source>
</evidence>
<evidence type="ECO:0000256" key="12">
    <source>
        <dbReference type="ARBA" id="ARBA00022967"/>
    </source>
</evidence>
<dbReference type="PANTHER" id="PTHR43520:SF8">
    <property type="entry name" value="P-TYPE CU(+) TRANSPORTER"/>
    <property type="match status" value="1"/>
</dbReference>
<dbReference type="InterPro" id="IPR001757">
    <property type="entry name" value="P_typ_ATPase"/>
</dbReference>
<name>A0A6I6IWU8_9RHOB</name>
<keyword evidence="9" id="KW-0187">Copper transport</keyword>
<comment type="similarity">
    <text evidence="2 17">Belongs to the cation transport ATPase (P-type) (TC 3.A.3) family. Type IB subfamily.</text>
</comment>
<dbReference type="FunFam" id="3.30.70.100:FF:000001">
    <property type="entry name" value="ATPase copper transporting beta"/>
    <property type="match status" value="1"/>
</dbReference>
<dbReference type="Gene3D" id="3.40.1110.10">
    <property type="entry name" value="Calcium-transporting ATPase, cytoplasmic domain N"/>
    <property type="match status" value="1"/>
</dbReference>
<reference evidence="21" key="1">
    <citation type="submission" date="2018-12" db="EMBL/GenBank/DDBJ databases">
        <title>Complete genome sequence of Roseovarius sp. MME-070.</title>
        <authorList>
            <person name="Nam Y.-D."/>
            <person name="Kang J."/>
            <person name="Chung W.-H."/>
            <person name="Park Y.S."/>
        </authorList>
    </citation>
    <scope>NUCLEOTIDE SEQUENCE [LARGE SCALE GENOMIC DNA]</scope>
    <source>
        <strain evidence="21">MME-070</strain>
    </source>
</reference>
<evidence type="ECO:0000256" key="9">
    <source>
        <dbReference type="ARBA" id="ARBA00022796"/>
    </source>
</evidence>
<evidence type="ECO:0000256" key="2">
    <source>
        <dbReference type="ARBA" id="ARBA00006024"/>
    </source>
</evidence>
<dbReference type="InterPro" id="IPR036163">
    <property type="entry name" value="HMA_dom_sf"/>
</dbReference>
<evidence type="ECO:0000256" key="1">
    <source>
        <dbReference type="ARBA" id="ARBA00004651"/>
    </source>
</evidence>
<dbReference type="GO" id="GO:0043682">
    <property type="term" value="F:P-type divalent copper transporter activity"/>
    <property type="evidence" value="ECO:0007669"/>
    <property type="project" value="TreeGrafter"/>
</dbReference>
<dbReference type="OrthoDB" id="9807843at2"/>
<dbReference type="GO" id="GO:0016887">
    <property type="term" value="F:ATP hydrolysis activity"/>
    <property type="evidence" value="ECO:0007669"/>
    <property type="project" value="InterPro"/>
</dbReference>
<evidence type="ECO:0000256" key="6">
    <source>
        <dbReference type="ARBA" id="ARBA00022723"/>
    </source>
</evidence>
<protein>
    <submittedName>
        <fullName evidence="20">Copper-translocating P-type ATPase</fullName>
    </submittedName>
</protein>
<sequence length="842" mass="86685">MDGNERTTLTIEGMSCASCVGRVDKALSAVDGVTDVAVNLATETAQLTVDNPAVLAEAAQVLRTLGYPARTSKVTLSIASMSCASCVGRVDKALAEVPGVLSVSVNLAAETAAVEFLDGAVTVSDLMAASAAIGYPAELAQADAGQSRAERKADEAHALSRRVALAAALALPVFVLEMGAHLIPAFHHFIANSIGIQTSWLIQFLLATLVLFGPGRQFFTNGIPALARGAPDMNSLVAVGTGAAWGYSVVATFLPGLLPEGVRAVYFEAAAVIVVLILIGRWLEARAKGRTGAAIQALLSLQVRTARVLRDDGTVEVDVDALAAGDRILVRPGERIPVDGEVTDGTSNVDESMITGEPVPVPKSAGAAVTGGTVNGTGSLTFRATRVGADTTLAQIIRMVEEAQSAKLPIQGLVDRVTLWFVPAVMALAVLTVLVWLILGPDPALTFALVAGVSVLIIACPCAMGLATPTSIMVGTGRAAEMGVLFRKGDALQGLSEVAVVAVDKTGTVTEGRPTLTDVVLADGFDRQDVLGRIAAVEALSEHPIAEAILRGAQDEGIHVPQAEAFRSITGYGVAATVDGHDVMVGADRYMSREGIDVAPLREAEQDLAERGRTALYAAIDGRLAAVIAVADPVKPASRAAIDALHRAGLHVAMITGDKRETAEAIARETGIDQVIAGVLPDGKIAALDDLRAGGRKIAFVGDGINDAPALAHADVGIAIGTGTDVAIESADVVLMSGDLRGVVNAVDVSRRTMANIRQNLIWAFGYNVALIPVAAGVLYPAFGILLSPVFAAGAMALSSVSVLTNALRLRRVTPAMSETTPPPAQTTSVAGHGARQIGGAT</sequence>
<keyword evidence="3" id="KW-0813">Transport</keyword>
<dbReference type="CDD" id="cd02094">
    <property type="entry name" value="P-type_ATPase_Cu-like"/>
    <property type="match status" value="1"/>
</dbReference>
<dbReference type="InterPro" id="IPR018303">
    <property type="entry name" value="ATPase_P-typ_P_site"/>
</dbReference>
<keyword evidence="4 17" id="KW-1003">Cell membrane</keyword>
<feature type="transmembrane region" description="Helical" evidence="17">
    <location>
        <begin position="417"/>
        <end position="439"/>
    </location>
</feature>
<evidence type="ECO:0000256" key="8">
    <source>
        <dbReference type="ARBA" id="ARBA00022741"/>
    </source>
</evidence>
<evidence type="ECO:0000256" key="3">
    <source>
        <dbReference type="ARBA" id="ARBA00022448"/>
    </source>
</evidence>
<keyword evidence="8 17" id="KW-0547">Nucleotide-binding</keyword>
<keyword evidence="21" id="KW-1185">Reference proteome</keyword>
<dbReference type="InterPro" id="IPR023298">
    <property type="entry name" value="ATPase_P-typ_TM_dom_sf"/>
</dbReference>
<dbReference type="InterPro" id="IPR036412">
    <property type="entry name" value="HAD-like_sf"/>
</dbReference>
<feature type="transmembrane region" description="Helical" evidence="17">
    <location>
        <begin position="264"/>
        <end position="283"/>
    </location>
</feature>
<keyword evidence="10 17" id="KW-0067">ATP-binding</keyword>
<dbReference type="Gene3D" id="3.40.50.1000">
    <property type="entry name" value="HAD superfamily/HAD-like"/>
    <property type="match status" value="1"/>
</dbReference>
<dbReference type="InterPro" id="IPR023214">
    <property type="entry name" value="HAD_sf"/>
</dbReference>
<evidence type="ECO:0000256" key="18">
    <source>
        <dbReference type="SAM" id="MobiDB-lite"/>
    </source>
</evidence>
<feature type="transmembrane region" description="Helical" evidence="17">
    <location>
        <begin position="233"/>
        <end position="258"/>
    </location>
</feature>
<dbReference type="SUPFAM" id="SSF81665">
    <property type="entry name" value="Calcium ATPase, transmembrane domain M"/>
    <property type="match status" value="1"/>
</dbReference>
<keyword evidence="14" id="KW-0186">Copper</keyword>
<feature type="region of interest" description="Disordered" evidence="18">
    <location>
        <begin position="816"/>
        <end position="842"/>
    </location>
</feature>
<dbReference type="GO" id="GO:0005886">
    <property type="term" value="C:plasma membrane"/>
    <property type="evidence" value="ECO:0007669"/>
    <property type="project" value="UniProtKB-SubCell"/>
</dbReference>
<feature type="transmembrane region" description="Helical" evidence="17">
    <location>
        <begin position="189"/>
        <end position="212"/>
    </location>
</feature>
<dbReference type="InterPro" id="IPR006122">
    <property type="entry name" value="HMA_Cu_ion-bd"/>
</dbReference>
<organism evidence="20 21">
    <name type="scientific">Roseovarius faecimaris</name>
    <dbReference type="NCBI Taxonomy" id="2494550"/>
    <lineage>
        <taxon>Bacteria</taxon>
        <taxon>Pseudomonadati</taxon>
        <taxon>Pseudomonadota</taxon>
        <taxon>Alphaproteobacteria</taxon>
        <taxon>Rhodobacterales</taxon>
        <taxon>Roseobacteraceae</taxon>
        <taxon>Roseovarius</taxon>
    </lineage>
</organism>
<dbReference type="Pfam" id="PF00122">
    <property type="entry name" value="E1-E2_ATPase"/>
    <property type="match status" value="1"/>
</dbReference>
<evidence type="ECO:0000256" key="4">
    <source>
        <dbReference type="ARBA" id="ARBA00022475"/>
    </source>
</evidence>
<dbReference type="GO" id="GO:0060003">
    <property type="term" value="P:copper ion export"/>
    <property type="evidence" value="ECO:0007669"/>
    <property type="project" value="UniProtKB-ARBA"/>
</dbReference>
<feature type="transmembrane region" description="Helical" evidence="17">
    <location>
        <begin position="786"/>
        <end position="808"/>
    </location>
</feature>
<comment type="subcellular location">
    <subcellularLocation>
        <location evidence="1">Cell membrane</location>
        <topology evidence="1">Multi-pass membrane protein</topology>
    </subcellularLocation>
</comment>
<proteinExistence type="inferred from homology"/>
<feature type="transmembrane region" description="Helical" evidence="17">
    <location>
        <begin position="445"/>
        <end position="468"/>
    </location>
</feature>
<gene>
    <name evidence="20" type="ORF">EI983_17395</name>
</gene>
<dbReference type="Proteomes" id="UP000428330">
    <property type="component" value="Chromosome"/>
</dbReference>
<evidence type="ECO:0000256" key="14">
    <source>
        <dbReference type="ARBA" id="ARBA00023008"/>
    </source>
</evidence>
<dbReference type="InterPro" id="IPR023299">
    <property type="entry name" value="ATPase_P-typ_cyto_dom_N"/>
</dbReference>
<dbReference type="NCBIfam" id="TIGR01525">
    <property type="entry name" value="ATPase-IB_hvy"/>
    <property type="match status" value="1"/>
</dbReference>
<dbReference type="AlphaFoldDB" id="A0A6I6IWU8"/>
<keyword evidence="11" id="KW-0460">Magnesium</keyword>
<dbReference type="SFLD" id="SFLDG00002">
    <property type="entry name" value="C1.7:_P-type_atpase_like"/>
    <property type="match status" value="1"/>
</dbReference>
<evidence type="ECO:0000256" key="5">
    <source>
        <dbReference type="ARBA" id="ARBA00022692"/>
    </source>
</evidence>
<keyword evidence="7" id="KW-0677">Repeat</keyword>
<dbReference type="NCBIfam" id="TIGR01494">
    <property type="entry name" value="ATPase_P-type"/>
    <property type="match status" value="1"/>
</dbReference>
<feature type="domain" description="HMA" evidence="19">
    <location>
        <begin position="5"/>
        <end position="70"/>
    </location>
</feature>
<dbReference type="InterPro" id="IPR044492">
    <property type="entry name" value="P_typ_ATPase_HD_dom"/>
</dbReference>
<dbReference type="GO" id="GO:0055070">
    <property type="term" value="P:copper ion homeostasis"/>
    <property type="evidence" value="ECO:0007669"/>
    <property type="project" value="TreeGrafter"/>
</dbReference>
<dbReference type="SFLD" id="SFLDS00003">
    <property type="entry name" value="Haloacid_Dehalogenase"/>
    <property type="match status" value="1"/>
</dbReference>
<dbReference type="InterPro" id="IPR008250">
    <property type="entry name" value="ATPase_P-typ_transduc_dom_A_sf"/>
</dbReference>
<keyword evidence="6 17" id="KW-0479">Metal-binding</keyword>
<dbReference type="GO" id="GO:0005524">
    <property type="term" value="F:ATP binding"/>
    <property type="evidence" value="ECO:0007669"/>
    <property type="project" value="UniProtKB-UniRule"/>
</dbReference>
<keyword evidence="16 17" id="KW-0472">Membrane</keyword>
<accession>A0A6I6IWU8</accession>